<keyword evidence="1" id="KW-0472">Membrane</keyword>
<dbReference type="PANTHER" id="PTHR37848:SF1">
    <property type="entry name" value="SUN DOMAIN-CONTAINING PROTEIN"/>
    <property type="match status" value="1"/>
</dbReference>
<dbReference type="EMBL" id="KL197721">
    <property type="protein sequence ID" value="KDQ56853.1"/>
    <property type="molecule type" value="Genomic_DNA"/>
</dbReference>
<keyword evidence="3" id="KW-1185">Reference proteome</keyword>
<accession>A0A067PPX0</accession>
<gene>
    <name evidence="2" type="ORF">JAAARDRAFT_207890</name>
</gene>
<dbReference type="OrthoDB" id="203796at2759"/>
<dbReference type="PANTHER" id="PTHR37848">
    <property type="entry name" value="EXPRESSED PROTEIN"/>
    <property type="match status" value="1"/>
</dbReference>
<keyword evidence="1" id="KW-1133">Transmembrane helix</keyword>
<organism evidence="2 3">
    <name type="scientific">Jaapia argillacea MUCL 33604</name>
    <dbReference type="NCBI Taxonomy" id="933084"/>
    <lineage>
        <taxon>Eukaryota</taxon>
        <taxon>Fungi</taxon>
        <taxon>Dikarya</taxon>
        <taxon>Basidiomycota</taxon>
        <taxon>Agaricomycotina</taxon>
        <taxon>Agaricomycetes</taxon>
        <taxon>Agaricomycetidae</taxon>
        <taxon>Jaapiales</taxon>
        <taxon>Jaapiaceae</taxon>
        <taxon>Jaapia</taxon>
    </lineage>
</organism>
<evidence type="ECO:0000313" key="3">
    <source>
        <dbReference type="Proteomes" id="UP000027265"/>
    </source>
</evidence>
<evidence type="ECO:0000313" key="2">
    <source>
        <dbReference type="EMBL" id="KDQ56853.1"/>
    </source>
</evidence>
<feature type="transmembrane region" description="Helical" evidence="1">
    <location>
        <begin position="284"/>
        <end position="302"/>
    </location>
</feature>
<keyword evidence="1" id="KW-0812">Transmembrane</keyword>
<name>A0A067PPX0_9AGAM</name>
<dbReference type="InParanoid" id="A0A067PPX0"/>
<reference evidence="3" key="1">
    <citation type="journal article" date="2014" name="Proc. Natl. Acad. Sci. U.S.A.">
        <title>Extensive sampling of basidiomycete genomes demonstrates inadequacy of the white-rot/brown-rot paradigm for wood decay fungi.</title>
        <authorList>
            <person name="Riley R."/>
            <person name="Salamov A.A."/>
            <person name="Brown D.W."/>
            <person name="Nagy L.G."/>
            <person name="Floudas D."/>
            <person name="Held B.W."/>
            <person name="Levasseur A."/>
            <person name="Lombard V."/>
            <person name="Morin E."/>
            <person name="Otillar R."/>
            <person name="Lindquist E.A."/>
            <person name="Sun H."/>
            <person name="LaButti K.M."/>
            <person name="Schmutz J."/>
            <person name="Jabbour D."/>
            <person name="Luo H."/>
            <person name="Baker S.E."/>
            <person name="Pisabarro A.G."/>
            <person name="Walton J.D."/>
            <person name="Blanchette R.A."/>
            <person name="Henrissat B."/>
            <person name="Martin F."/>
            <person name="Cullen D."/>
            <person name="Hibbett D.S."/>
            <person name="Grigoriev I.V."/>
        </authorList>
    </citation>
    <scope>NUCLEOTIDE SEQUENCE [LARGE SCALE GENOMIC DNA]</scope>
    <source>
        <strain evidence="3">MUCL 33604</strain>
    </source>
</reference>
<proteinExistence type="predicted"/>
<dbReference type="Proteomes" id="UP000027265">
    <property type="component" value="Unassembled WGS sequence"/>
</dbReference>
<dbReference type="AlphaFoldDB" id="A0A067PPX0"/>
<sequence length="418" mass="47194">MMSSTKVADSEKTGHVVIELGRSQPFFPEGGERHPAQFIPYEPECQKDRHGNIISHDGLLNADGEALYRFLLAQASKPPGLLIRCHGTHYETRTRMVYSTNAQGQTSSRMEPERVSVTDFDFYLDVGRHIVSGPIHWSVADSEAAYRGLMVRQVDSPNGRRKAIKEEKEDAETWEKERYDRGLPPWVGSGWREGVAGFDDGVLMKSSRSVRQWADEYCASGKLLKEFTYHKVVYGWDMHTLFDAIRATIAATSYGGDVEVSVEVTGTKVHIRPDNKLSRALSHLWVKILLWIFLIYPFIWLFKRFSRWGGGKWEVCGGAYGLKYWQREFNYNGSEPYADHSNPNLMGWQGPPPPGLVGLPGGGYMRLVGTREGEWFRRMEPSIRQAVISRTQTETPLAEVAVHGPSNLVATHLDGYAP</sequence>
<protein>
    <submittedName>
        <fullName evidence="2">Uncharacterized protein</fullName>
    </submittedName>
</protein>
<evidence type="ECO:0000256" key="1">
    <source>
        <dbReference type="SAM" id="Phobius"/>
    </source>
</evidence>
<dbReference type="HOGENOM" id="CLU_034128_1_0_1"/>